<organism evidence="8">
    <name type="scientific">marine sediment metagenome</name>
    <dbReference type="NCBI Taxonomy" id="412755"/>
    <lineage>
        <taxon>unclassified sequences</taxon>
        <taxon>metagenomes</taxon>
        <taxon>ecological metagenomes</taxon>
    </lineage>
</organism>
<keyword evidence="6" id="KW-0460">Magnesium</keyword>
<name>X1IYI8_9ZZZZ</name>
<comment type="cofactor">
    <cofactor evidence="1">
        <name>Mg(2+)</name>
        <dbReference type="ChEBI" id="CHEBI:18420"/>
    </cofactor>
</comment>
<keyword evidence="2" id="KW-0808">Transferase</keyword>
<sequence>MGKISSPKRITERLDPAFLPKALLEVVKKLQGAGFQAFLVGGCLRDLLLEREGGDWDLATDARPQTVMETFPKTFPTGLSHGTVTVLHKGLSIEVTTFRTEDTYSDGRHPDSVSFVPTIEEDLSRRDFTINALAYDPLADRFIDLYQGAKDLGQGIIRTVGDPDQRFDEDGLRPLRAIRFAVQLNFHIQEETYS</sequence>
<evidence type="ECO:0000256" key="4">
    <source>
        <dbReference type="ARBA" id="ARBA00022695"/>
    </source>
</evidence>
<evidence type="ECO:0000259" key="7">
    <source>
        <dbReference type="Pfam" id="PF01743"/>
    </source>
</evidence>
<dbReference type="Pfam" id="PF01743">
    <property type="entry name" value="PolyA_pol"/>
    <property type="match status" value="1"/>
</dbReference>
<keyword evidence="3" id="KW-0819">tRNA processing</keyword>
<feature type="domain" description="Poly A polymerase head" evidence="7">
    <location>
        <begin position="37"/>
        <end position="158"/>
    </location>
</feature>
<dbReference type="GO" id="GO:0008033">
    <property type="term" value="P:tRNA processing"/>
    <property type="evidence" value="ECO:0007669"/>
    <property type="project" value="UniProtKB-KW"/>
</dbReference>
<dbReference type="PANTHER" id="PTHR46173">
    <property type="entry name" value="CCA TRNA NUCLEOTIDYLTRANSFERASE 1, MITOCHONDRIAL"/>
    <property type="match status" value="1"/>
</dbReference>
<dbReference type="PANTHER" id="PTHR46173:SF1">
    <property type="entry name" value="CCA TRNA NUCLEOTIDYLTRANSFERASE 1, MITOCHONDRIAL"/>
    <property type="match status" value="1"/>
</dbReference>
<dbReference type="SUPFAM" id="SSF81301">
    <property type="entry name" value="Nucleotidyltransferase"/>
    <property type="match status" value="1"/>
</dbReference>
<dbReference type="GO" id="GO:0016779">
    <property type="term" value="F:nucleotidyltransferase activity"/>
    <property type="evidence" value="ECO:0007669"/>
    <property type="project" value="UniProtKB-KW"/>
</dbReference>
<keyword evidence="4" id="KW-0548">Nucleotidyltransferase</keyword>
<protein>
    <recommendedName>
        <fullName evidence="7">Poly A polymerase head domain-containing protein</fullName>
    </recommendedName>
</protein>
<dbReference type="AlphaFoldDB" id="X1IYI8"/>
<gene>
    <name evidence="8" type="ORF">S03H2_56288</name>
</gene>
<dbReference type="CDD" id="cd05398">
    <property type="entry name" value="NT_ClassII-CCAase"/>
    <property type="match status" value="1"/>
</dbReference>
<accession>X1IYI8</accession>
<dbReference type="GO" id="GO:0000049">
    <property type="term" value="F:tRNA binding"/>
    <property type="evidence" value="ECO:0007669"/>
    <property type="project" value="TreeGrafter"/>
</dbReference>
<comment type="caution">
    <text evidence="8">The sequence shown here is derived from an EMBL/GenBank/DDBJ whole genome shotgun (WGS) entry which is preliminary data.</text>
</comment>
<dbReference type="InterPro" id="IPR002646">
    <property type="entry name" value="PolA_pol_head_dom"/>
</dbReference>
<dbReference type="InterPro" id="IPR043519">
    <property type="entry name" value="NT_sf"/>
</dbReference>
<dbReference type="InterPro" id="IPR050264">
    <property type="entry name" value="Bact_CCA-adding_enz_type3_sf"/>
</dbReference>
<evidence type="ECO:0000313" key="8">
    <source>
        <dbReference type="EMBL" id="GAH86792.1"/>
    </source>
</evidence>
<dbReference type="Gene3D" id="3.30.460.10">
    <property type="entry name" value="Beta Polymerase, domain 2"/>
    <property type="match status" value="1"/>
</dbReference>
<proteinExistence type="predicted"/>
<dbReference type="GO" id="GO:0046872">
    <property type="term" value="F:metal ion binding"/>
    <property type="evidence" value="ECO:0007669"/>
    <property type="project" value="UniProtKB-KW"/>
</dbReference>
<reference evidence="8" key="1">
    <citation type="journal article" date="2014" name="Front. Microbiol.">
        <title>High frequency of phylogenetically diverse reductive dehalogenase-homologous genes in deep subseafloor sedimentary metagenomes.</title>
        <authorList>
            <person name="Kawai M."/>
            <person name="Futagami T."/>
            <person name="Toyoda A."/>
            <person name="Takaki Y."/>
            <person name="Nishi S."/>
            <person name="Hori S."/>
            <person name="Arai W."/>
            <person name="Tsubouchi T."/>
            <person name="Morono Y."/>
            <person name="Uchiyama I."/>
            <person name="Ito T."/>
            <person name="Fujiyama A."/>
            <person name="Inagaki F."/>
            <person name="Takami H."/>
        </authorList>
    </citation>
    <scope>NUCLEOTIDE SEQUENCE</scope>
    <source>
        <strain evidence="8">Expedition CK06-06</strain>
    </source>
</reference>
<evidence type="ECO:0000256" key="3">
    <source>
        <dbReference type="ARBA" id="ARBA00022694"/>
    </source>
</evidence>
<dbReference type="SUPFAM" id="SSF81891">
    <property type="entry name" value="Poly A polymerase C-terminal region-like"/>
    <property type="match status" value="1"/>
</dbReference>
<feature type="non-terminal residue" evidence="8">
    <location>
        <position position="194"/>
    </location>
</feature>
<evidence type="ECO:0000256" key="2">
    <source>
        <dbReference type="ARBA" id="ARBA00022679"/>
    </source>
</evidence>
<evidence type="ECO:0000256" key="6">
    <source>
        <dbReference type="ARBA" id="ARBA00022842"/>
    </source>
</evidence>
<dbReference type="EMBL" id="BARU01035997">
    <property type="protein sequence ID" value="GAH86792.1"/>
    <property type="molecule type" value="Genomic_DNA"/>
</dbReference>
<evidence type="ECO:0000256" key="5">
    <source>
        <dbReference type="ARBA" id="ARBA00022723"/>
    </source>
</evidence>
<dbReference type="Gene3D" id="1.10.3090.10">
    <property type="entry name" value="cca-adding enzyme, domain 2"/>
    <property type="match status" value="1"/>
</dbReference>
<evidence type="ECO:0000256" key="1">
    <source>
        <dbReference type="ARBA" id="ARBA00001946"/>
    </source>
</evidence>
<keyword evidence="5" id="KW-0479">Metal-binding</keyword>